<organism evidence="2 3">
    <name type="scientific">Geobacillus subterraneus</name>
    <dbReference type="NCBI Taxonomy" id="129338"/>
    <lineage>
        <taxon>Bacteria</taxon>
        <taxon>Bacillati</taxon>
        <taxon>Bacillota</taxon>
        <taxon>Bacilli</taxon>
        <taxon>Bacillales</taxon>
        <taxon>Anoxybacillaceae</taxon>
        <taxon>Geobacillus</taxon>
    </lineage>
</organism>
<sequence length="73" mass="8244">MRLVRFLAVWASVFLLPRWYLFMTEPEPLPFLGKAKLGDIPLFAQLLMIEIGMDMLLADAAEKPAAGQPDPDR</sequence>
<accession>A0A679FKY2</accession>
<evidence type="ECO:0000313" key="3">
    <source>
        <dbReference type="Proteomes" id="UP000501421"/>
    </source>
</evidence>
<keyword evidence="1" id="KW-0472">Membrane</keyword>
<gene>
    <name evidence="2" type="ORF">GsuE55_04320</name>
</gene>
<protein>
    <submittedName>
        <fullName evidence="2">Uncharacterized protein</fullName>
    </submittedName>
</protein>
<keyword evidence="3" id="KW-1185">Reference proteome</keyword>
<dbReference type="EMBL" id="AP022557">
    <property type="protein sequence ID" value="BBW95599.1"/>
    <property type="molecule type" value="Genomic_DNA"/>
</dbReference>
<reference evidence="3" key="1">
    <citation type="journal article" date="2020" name="Microbiol. Resour. Announc.">
        <title>Complete Genome Sequence of Geobacillus sp. Strain E55-1, Isolated from Mine Geyser in Japan.</title>
        <authorList>
            <person name="Miyazaki K."/>
            <person name="Hase E."/>
            <person name="Tokito N."/>
        </authorList>
    </citation>
    <scope>NUCLEOTIDE SEQUENCE [LARGE SCALE GENOMIC DNA]</scope>
    <source>
        <strain evidence="3">E55-1</strain>
    </source>
</reference>
<evidence type="ECO:0000256" key="1">
    <source>
        <dbReference type="ARBA" id="ARBA00023136"/>
    </source>
</evidence>
<evidence type="ECO:0000313" key="2">
    <source>
        <dbReference type="EMBL" id="BBW95599.1"/>
    </source>
</evidence>
<dbReference type="Proteomes" id="UP000501421">
    <property type="component" value="Chromosome"/>
</dbReference>
<dbReference type="GO" id="GO:0009847">
    <property type="term" value="P:spore germination"/>
    <property type="evidence" value="ECO:0007669"/>
    <property type="project" value="InterPro"/>
</dbReference>
<name>A0A679FKY2_9BACL</name>
<dbReference type="Pfam" id="PF03323">
    <property type="entry name" value="GerA"/>
    <property type="match status" value="1"/>
</dbReference>
<dbReference type="AlphaFoldDB" id="A0A679FKY2"/>
<proteinExistence type="predicted"/>
<dbReference type="GO" id="GO:0016020">
    <property type="term" value="C:membrane"/>
    <property type="evidence" value="ECO:0007669"/>
    <property type="project" value="InterPro"/>
</dbReference>
<dbReference type="InterPro" id="IPR004995">
    <property type="entry name" value="Spore_Ger"/>
</dbReference>